<sequence>MPSMDSTPSLPHHYTGILSRTFSSSSTIRWVLPARIRSSTKNDVVFVGETFVQLREFLDSGQLADATAKLDFGTQILAAQVISAKLEVVPIIDAILKQERDQEQYSIHGRPIEDSHPPQLLVLSTSSNELIYVYAKEDSSGDARFVFAKKSLLRGMNLPMRQCRHMAVDHDSRALAIASSSGYIAIFKLHTVADIKSQADHWDPQKQSSFLPWTEQRFIQLDGTILKMAFLRSSDSDVTKVLLILLVDSGVETNLLLYKWDTRSSLQTIRPMSCSGRPLKEDRFPLMLISSTRPYSFVAVMETGISYYENVHSMEFKRINCRFTSKTAGPLKWVQWAKPRRHNQYLQKRDDLVIVREDGLLQYFQIEKSSSTKFNMNSTVGHLGIHVDTAFCMLAGPPGKGGDIIIAGGDMTEGGVFHVSARGVPEKTQSIFNLAPVHDMIIGPHESDTVVAAPTRLEGSDRLYLCGGKSEDRAHISEIRHGMEAQLGWTMPFPDAFDILRIWTLEISWKKSLLLLTSHPTTTNGVTFDLETQELDMMDSDSLPGFDLDNPTLVAAPIDNNYIVQVTTKGIYIMTQGVGTEIKSCGHKALDCLQADIFERYDVVAIARQVSEGFEVGLVSFVATAEQALRIDPAPRPATLPEWPISVCCVDVNGTRVVILGTTNAKLLAYLVMPDLTLELAFEQEVGELCSNIEIASIATLAALGHPDSRLTMLLCGLRNGILMCLEIRTDRNDKLSIRCDDFYHLGQTTVQISKEGTSSDNIATPSALVLCDSRLYRVTLYQNSAAVDYALSALCLANLTAPGELLPEVNAVYRVSKLTPPFGEPGGLIVCATREELFFASLVAQEQTIITQLPMNGIPQRMLYSNYLKKLVVATERTKGVPRLLQRPYPDMAENQAPDPKDPPTVDLPQIEESVQVNLRIIDPDWKESDDRTSISIVEETNLHVTALIEWELEQDDQSKEKALWIVMALERHGRNADQASGRVIAVNAKNIKKGHAAPHQRVLYRSVKGSVKAICAYGRSSLLIAAGNEVILHNLDLTVRKWKTLSKYELPSPATSISCQGSTIFVATSHHSLIVLVERNAELVEHKSDSTARNLKAVITFGESCAMFSAFDNEGTHLMAFSDFNQESSPPAPMFRVNLPLDVDCIRLRKSSRPEQRDRHQFYGSTVDGTIYHFSTLAYDEWKLLHFLEELSHMDREVIKAVPMRKRNIENTGVVFSFPTTKLSDMHVRGDRLVMMVEPGPYNLRQLLRTPEQHRAFEKLAEAVVGETEHPIEAVVIWVRKLFRFRPQW</sequence>
<dbReference type="Pfam" id="PF23726">
    <property type="entry name" value="Beta-prop_RSE1_2nd"/>
    <property type="match status" value="1"/>
</dbReference>
<dbReference type="OrthoDB" id="20774at2759"/>
<dbReference type="Pfam" id="PF10433">
    <property type="entry name" value="Beta-prop_RSE1_1st"/>
    <property type="match status" value="1"/>
</dbReference>
<name>A0A072PBP7_9EURO</name>
<reference evidence="5 6" key="1">
    <citation type="submission" date="2013-03" db="EMBL/GenBank/DDBJ databases">
        <title>The Genome Sequence of Exophiala aquamarina CBS 119918.</title>
        <authorList>
            <consortium name="The Broad Institute Genomics Platform"/>
            <person name="Cuomo C."/>
            <person name="de Hoog S."/>
            <person name="Gorbushina A."/>
            <person name="Walker B."/>
            <person name="Young S.K."/>
            <person name="Zeng Q."/>
            <person name="Gargeya S."/>
            <person name="Fitzgerald M."/>
            <person name="Haas B."/>
            <person name="Abouelleil A."/>
            <person name="Allen A.W."/>
            <person name="Alvarado L."/>
            <person name="Arachchi H.M."/>
            <person name="Berlin A.M."/>
            <person name="Chapman S.B."/>
            <person name="Gainer-Dewar J."/>
            <person name="Goldberg J."/>
            <person name="Griggs A."/>
            <person name="Gujja S."/>
            <person name="Hansen M."/>
            <person name="Howarth C."/>
            <person name="Imamovic A."/>
            <person name="Ireland A."/>
            <person name="Larimer J."/>
            <person name="McCowan C."/>
            <person name="Murphy C."/>
            <person name="Pearson M."/>
            <person name="Poon T.W."/>
            <person name="Priest M."/>
            <person name="Roberts A."/>
            <person name="Saif S."/>
            <person name="Shea T."/>
            <person name="Sisk P."/>
            <person name="Sykes S."/>
            <person name="Wortman J."/>
            <person name="Nusbaum C."/>
            <person name="Birren B."/>
        </authorList>
    </citation>
    <scope>NUCLEOTIDE SEQUENCE [LARGE SCALE GENOMIC DNA]</scope>
    <source>
        <strain evidence="5 6">CBS 119918</strain>
    </source>
</reference>
<dbReference type="InterPro" id="IPR018846">
    <property type="entry name" value="Beta-prop_RSE1/DDB1/CPSF1_1st"/>
</dbReference>
<feature type="region of interest" description="Disordered" evidence="2">
    <location>
        <begin position="890"/>
        <end position="909"/>
    </location>
</feature>
<protein>
    <submittedName>
        <fullName evidence="5">Uncharacterized protein</fullName>
    </submittedName>
</protein>
<feature type="domain" description="RSE1/DDB1/CPSF1 first beta-propeller" evidence="3">
    <location>
        <begin position="28"/>
        <end position="423"/>
    </location>
</feature>
<keyword evidence="6" id="KW-1185">Reference proteome</keyword>
<dbReference type="InterPro" id="IPR058543">
    <property type="entry name" value="Beta-prop_RSE1/DDB1/CPSF1_2nd"/>
</dbReference>
<evidence type="ECO:0000256" key="1">
    <source>
        <dbReference type="ARBA" id="ARBA00022664"/>
    </source>
</evidence>
<proteinExistence type="predicted"/>
<keyword evidence="1" id="KW-0507">mRNA processing</keyword>
<dbReference type="PANTHER" id="PTHR10644">
    <property type="entry name" value="DNA REPAIR/RNA PROCESSING CPSF FAMILY"/>
    <property type="match status" value="1"/>
</dbReference>
<dbReference type="VEuPathDB" id="FungiDB:A1O9_05456"/>
<dbReference type="Gene3D" id="2.130.10.10">
    <property type="entry name" value="YVTN repeat-like/Quinoprotein amine dehydrogenase"/>
    <property type="match status" value="2"/>
</dbReference>
<dbReference type="STRING" id="1182545.A0A072PBP7"/>
<evidence type="ECO:0000256" key="2">
    <source>
        <dbReference type="SAM" id="MobiDB-lite"/>
    </source>
</evidence>
<evidence type="ECO:0000313" key="5">
    <source>
        <dbReference type="EMBL" id="KEF57539.1"/>
    </source>
</evidence>
<dbReference type="RefSeq" id="XP_013260129.1">
    <property type="nucleotide sequence ID" value="XM_013404675.1"/>
</dbReference>
<dbReference type="InterPro" id="IPR050358">
    <property type="entry name" value="RSE1/DDB1/CFT1"/>
</dbReference>
<dbReference type="InterPro" id="IPR036322">
    <property type="entry name" value="WD40_repeat_dom_sf"/>
</dbReference>
<dbReference type="Proteomes" id="UP000027920">
    <property type="component" value="Unassembled WGS sequence"/>
</dbReference>
<dbReference type="InterPro" id="IPR015943">
    <property type="entry name" value="WD40/YVTN_repeat-like_dom_sf"/>
</dbReference>
<dbReference type="EMBL" id="AMGV01000004">
    <property type="protein sequence ID" value="KEF57539.1"/>
    <property type="molecule type" value="Genomic_DNA"/>
</dbReference>
<evidence type="ECO:0000313" key="6">
    <source>
        <dbReference type="Proteomes" id="UP000027920"/>
    </source>
</evidence>
<dbReference type="SUPFAM" id="SSF50978">
    <property type="entry name" value="WD40 repeat-like"/>
    <property type="match status" value="1"/>
</dbReference>
<dbReference type="GO" id="GO:0006397">
    <property type="term" value="P:mRNA processing"/>
    <property type="evidence" value="ECO:0007669"/>
    <property type="project" value="UniProtKB-KW"/>
</dbReference>
<accession>A0A072PBP7</accession>
<dbReference type="GeneID" id="25280382"/>
<evidence type="ECO:0000259" key="4">
    <source>
        <dbReference type="Pfam" id="PF23726"/>
    </source>
</evidence>
<gene>
    <name evidence="5" type="ORF">A1O9_05456</name>
</gene>
<dbReference type="HOGENOM" id="CLU_003539_0_0_1"/>
<feature type="domain" description="RSE1/DDB1/CPSF1 second beta-propeller" evidence="4">
    <location>
        <begin position="499"/>
        <end position="746"/>
    </location>
</feature>
<organism evidence="5 6">
    <name type="scientific">Exophiala aquamarina CBS 119918</name>
    <dbReference type="NCBI Taxonomy" id="1182545"/>
    <lineage>
        <taxon>Eukaryota</taxon>
        <taxon>Fungi</taxon>
        <taxon>Dikarya</taxon>
        <taxon>Ascomycota</taxon>
        <taxon>Pezizomycotina</taxon>
        <taxon>Eurotiomycetes</taxon>
        <taxon>Chaetothyriomycetidae</taxon>
        <taxon>Chaetothyriales</taxon>
        <taxon>Herpotrichiellaceae</taxon>
        <taxon>Exophiala</taxon>
    </lineage>
</organism>
<comment type="caution">
    <text evidence="5">The sequence shown here is derived from an EMBL/GenBank/DDBJ whole genome shotgun (WGS) entry which is preliminary data.</text>
</comment>
<evidence type="ECO:0000259" key="3">
    <source>
        <dbReference type="Pfam" id="PF10433"/>
    </source>
</evidence>